<dbReference type="AlphaFoldDB" id="D3SP73"/>
<evidence type="ECO:0000256" key="3">
    <source>
        <dbReference type="ARBA" id="ARBA00022670"/>
    </source>
</evidence>
<sequence>MERSVGRVSLIYLLTSAVVLVVDLWTKKLAEELLAGKEIQILPFLSLVLVYNKGVAFGLFSDSHDLIRLPILLLAPVLALIITFFYSLKRKEPVTGFLMGLIGGGSLGNLYDRLFLGQVRDFLYLHYGWFSWPAFNIADASITCGIFLYLLYSSGLHLFTLPKHWGQRSKNT</sequence>
<comment type="function">
    <text evidence="9 10">This protein specifically catalyzes the removal of signal peptides from prolipoproteins.</text>
</comment>
<dbReference type="PANTHER" id="PTHR33695">
    <property type="entry name" value="LIPOPROTEIN SIGNAL PEPTIDASE"/>
    <property type="match status" value="1"/>
</dbReference>
<organism evidence="12 13">
    <name type="scientific">Thermocrinis albus (strain DSM 14484 / JCM 11386 / HI 11/12)</name>
    <dbReference type="NCBI Taxonomy" id="638303"/>
    <lineage>
        <taxon>Bacteria</taxon>
        <taxon>Pseudomonadati</taxon>
        <taxon>Aquificota</taxon>
        <taxon>Aquificia</taxon>
        <taxon>Aquificales</taxon>
        <taxon>Aquificaceae</taxon>
        <taxon>Thermocrinis</taxon>
    </lineage>
</organism>
<dbReference type="UniPathway" id="UPA00665"/>
<gene>
    <name evidence="9" type="primary">lspA</name>
    <name evidence="12" type="ordered locus">Thal_0325</name>
</gene>
<keyword evidence="7 9" id="KW-1133">Transmembrane helix</keyword>
<dbReference type="NCBIfam" id="TIGR00077">
    <property type="entry name" value="lspA"/>
    <property type="match status" value="1"/>
</dbReference>
<keyword evidence="13" id="KW-1185">Reference proteome</keyword>
<dbReference type="OrthoDB" id="9810259at2"/>
<keyword evidence="8 9" id="KW-0472">Membrane</keyword>
<dbReference type="Proteomes" id="UP000002043">
    <property type="component" value="Chromosome"/>
</dbReference>
<evidence type="ECO:0000256" key="9">
    <source>
        <dbReference type="HAMAP-Rule" id="MF_00161"/>
    </source>
</evidence>
<evidence type="ECO:0000256" key="1">
    <source>
        <dbReference type="ARBA" id="ARBA00006139"/>
    </source>
</evidence>
<dbReference type="InterPro" id="IPR001872">
    <property type="entry name" value="Peptidase_A8"/>
</dbReference>
<comment type="subcellular location">
    <subcellularLocation>
        <location evidence="9">Cell inner membrane</location>
        <topology evidence="9">Multi-pass membrane protein</topology>
    </subcellularLocation>
</comment>
<evidence type="ECO:0000256" key="7">
    <source>
        <dbReference type="ARBA" id="ARBA00022989"/>
    </source>
</evidence>
<feature type="active site" evidence="9">
    <location>
        <position position="139"/>
    </location>
</feature>
<dbReference type="RefSeq" id="WP_012991367.1">
    <property type="nucleotide sequence ID" value="NC_013894.1"/>
</dbReference>
<name>D3SP73_THEAH</name>
<comment type="catalytic activity">
    <reaction evidence="9 10">
        <text>Release of signal peptides from bacterial membrane prolipoproteins. Hydrolyzes -Xaa-Yaa-Zaa-|-(S,diacylglyceryl)Cys-, in which Xaa is hydrophobic (preferably Leu), and Yaa (Ala or Ser) and Zaa (Gly or Ala) have small, neutral side chains.</text>
        <dbReference type="EC" id="3.4.23.36"/>
    </reaction>
</comment>
<feature type="transmembrane region" description="Helical" evidence="9">
    <location>
        <begin position="66"/>
        <end position="87"/>
    </location>
</feature>
<evidence type="ECO:0000256" key="2">
    <source>
        <dbReference type="ARBA" id="ARBA00022475"/>
    </source>
</evidence>
<dbReference type="NCBIfam" id="NF011360">
    <property type="entry name" value="PRK14779.1"/>
    <property type="match status" value="1"/>
</dbReference>
<dbReference type="GO" id="GO:0005886">
    <property type="term" value="C:plasma membrane"/>
    <property type="evidence" value="ECO:0007669"/>
    <property type="project" value="UniProtKB-SubCell"/>
</dbReference>
<dbReference type="Pfam" id="PF01252">
    <property type="entry name" value="Peptidase_A8"/>
    <property type="match status" value="1"/>
</dbReference>
<keyword evidence="9" id="KW-0997">Cell inner membrane</keyword>
<feature type="transmembrane region" description="Helical" evidence="9">
    <location>
        <begin position="94"/>
        <end position="111"/>
    </location>
</feature>
<dbReference type="PRINTS" id="PR00781">
    <property type="entry name" value="LIPOSIGPTASE"/>
</dbReference>
<feature type="transmembrane region" description="Helical" evidence="9">
    <location>
        <begin position="6"/>
        <end position="26"/>
    </location>
</feature>
<dbReference type="PANTHER" id="PTHR33695:SF1">
    <property type="entry name" value="LIPOPROTEIN SIGNAL PEPTIDASE"/>
    <property type="match status" value="1"/>
</dbReference>
<keyword evidence="12" id="KW-0449">Lipoprotein</keyword>
<dbReference type="eggNOG" id="COG0597">
    <property type="taxonomic scope" value="Bacteria"/>
</dbReference>
<feature type="transmembrane region" description="Helical" evidence="9">
    <location>
        <begin position="131"/>
        <end position="152"/>
    </location>
</feature>
<protein>
    <recommendedName>
        <fullName evidence="9">Lipoprotein signal peptidase</fullName>
        <ecNumber evidence="9">3.4.23.36</ecNumber>
    </recommendedName>
    <alternativeName>
        <fullName evidence="9">Prolipoprotein signal peptidase</fullName>
    </alternativeName>
    <alternativeName>
        <fullName evidence="9">Signal peptidase II</fullName>
        <shortName evidence="9">SPase II</shortName>
    </alternativeName>
</protein>
<evidence type="ECO:0000256" key="8">
    <source>
        <dbReference type="ARBA" id="ARBA00023136"/>
    </source>
</evidence>
<dbReference type="EC" id="3.4.23.36" evidence="9"/>
<dbReference type="EMBL" id="CP001931">
    <property type="protein sequence ID" value="ADC88960.1"/>
    <property type="molecule type" value="Genomic_DNA"/>
</dbReference>
<keyword evidence="4 9" id="KW-0812">Transmembrane</keyword>
<keyword evidence="6 9" id="KW-0378">Hydrolase</keyword>
<evidence type="ECO:0000256" key="11">
    <source>
        <dbReference type="RuleBase" id="RU004181"/>
    </source>
</evidence>
<dbReference type="KEGG" id="tal:Thal_0325"/>
<keyword evidence="3 9" id="KW-0645">Protease</keyword>
<accession>D3SP73</accession>
<evidence type="ECO:0000313" key="12">
    <source>
        <dbReference type="EMBL" id="ADC88960.1"/>
    </source>
</evidence>
<dbReference type="GO" id="GO:0004190">
    <property type="term" value="F:aspartic-type endopeptidase activity"/>
    <property type="evidence" value="ECO:0007669"/>
    <property type="project" value="UniProtKB-UniRule"/>
</dbReference>
<keyword evidence="2 9" id="KW-1003">Cell membrane</keyword>
<proteinExistence type="inferred from homology"/>
<evidence type="ECO:0000256" key="4">
    <source>
        <dbReference type="ARBA" id="ARBA00022692"/>
    </source>
</evidence>
<dbReference type="GO" id="GO:0006508">
    <property type="term" value="P:proteolysis"/>
    <property type="evidence" value="ECO:0007669"/>
    <property type="project" value="UniProtKB-KW"/>
</dbReference>
<evidence type="ECO:0000313" key="13">
    <source>
        <dbReference type="Proteomes" id="UP000002043"/>
    </source>
</evidence>
<dbReference type="HAMAP" id="MF_00161">
    <property type="entry name" value="LspA"/>
    <property type="match status" value="1"/>
</dbReference>
<evidence type="ECO:0000256" key="5">
    <source>
        <dbReference type="ARBA" id="ARBA00022750"/>
    </source>
</evidence>
<evidence type="ECO:0000256" key="10">
    <source>
        <dbReference type="RuleBase" id="RU000594"/>
    </source>
</evidence>
<comment type="pathway">
    <text evidence="9">Protein modification; lipoprotein biosynthesis (signal peptide cleavage).</text>
</comment>
<reference evidence="13" key="1">
    <citation type="journal article" date="2010" name="Stand. Genomic Sci.">
        <title>Complete genome sequence of Thermocrinis albus type strain (HI 11/12T).</title>
        <authorList>
            <person name="Wirth R."/>
            <person name="Sikorski J."/>
            <person name="Brambilla E."/>
            <person name="Misra M."/>
            <person name="Lapidus A."/>
            <person name="Copeland A."/>
            <person name="Nolan M."/>
            <person name="Lucas S."/>
            <person name="Chen F."/>
            <person name="Tice H."/>
            <person name="Cheng J.F."/>
            <person name="Han C."/>
            <person name="Detter J.C."/>
            <person name="Tapia R."/>
            <person name="Bruce D."/>
            <person name="Goodwin L."/>
            <person name="Pitluck S."/>
            <person name="Pati A."/>
            <person name="Anderson I."/>
            <person name="Ivanova N."/>
            <person name="Mavromatis K."/>
            <person name="Mikhailova N."/>
            <person name="Chen A."/>
            <person name="Palaniappan K."/>
            <person name="Bilek Y."/>
            <person name="Hader T."/>
            <person name="Land M."/>
            <person name="Hauser L."/>
            <person name="Chang Y.J."/>
            <person name="Jeffries C.D."/>
            <person name="Tindall B.J."/>
            <person name="Rohde M."/>
            <person name="Goker M."/>
            <person name="Bristow J."/>
            <person name="Eisen J.A."/>
            <person name="Markowitz V."/>
            <person name="Hugenholtz P."/>
            <person name="Kyrpides N.C."/>
            <person name="Klenk H.P."/>
        </authorList>
    </citation>
    <scope>NUCLEOTIDE SEQUENCE [LARGE SCALE GENOMIC DNA]</scope>
    <source>
        <strain evidence="13">DSM 14484 / JCM 11386 / HI 11/12</strain>
    </source>
</reference>
<dbReference type="PROSITE" id="PS00855">
    <property type="entry name" value="SPASE_II"/>
    <property type="match status" value="1"/>
</dbReference>
<dbReference type="HOGENOM" id="CLU_083252_4_3_0"/>
<keyword evidence="5 9" id="KW-0064">Aspartyl protease</keyword>
<feature type="active site" evidence="9">
    <location>
        <position position="121"/>
    </location>
</feature>
<evidence type="ECO:0000256" key="6">
    <source>
        <dbReference type="ARBA" id="ARBA00022801"/>
    </source>
</evidence>
<comment type="similarity">
    <text evidence="1 9 11">Belongs to the peptidase A8 family.</text>
</comment>
<dbReference type="STRING" id="638303.Thal_0325"/>